<dbReference type="RefSeq" id="WP_161405410.1">
    <property type="nucleotide sequence ID" value="NZ_WTUZ01000007.1"/>
</dbReference>
<name>A0A6L8UVF8_9BACL</name>
<dbReference type="EMBL" id="WTUZ01000007">
    <property type="protein sequence ID" value="MZQ81100.1"/>
    <property type="molecule type" value="Genomic_DNA"/>
</dbReference>
<accession>A0A6L8UVF8</accession>
<dbReference type="Proteomes" id="UP000481087">
    <property type="component" value="Unassembled WGS sequence"/>
</dbReference>
<comment type="caution">
    <text evidence="1">The sequence shown here is derived from an EMBL/GenBank/DDBJ whole genome shotgun (WGS) entry which is preliminary data.</text>
</comment>
<dbReference type="InterPro" id="IPR001360">
    <property type="entry name" value="Glyco_hydro_1"/>
</dbReference>
<keyword evidence="1" id="KW-0378">Hydrolase</keyword>
<dbReference type="Pfam" id="PF00232">
    <property type="entry name" value="Glyco_hydro_1"/>
    <property type="match status" value="1"/>
</dbReference>
<evidence type="ECO:0000313" key="1">
    <source>
        <dbReference type="EMBL" id="MZQ81100.1"/>
    </source>
</evidence>
<gene>
    <name evidence="1" type="ORF">GQF01_02990</name>
</gene>
<dbReference type="PANTHER" id="PTHR12631:SF10">
    <property type="entry name" value="BETA-XYLOSIDASE-LIKE PROTEIN-RELATED"/>
    <property type="match status" value="1"/>
</dbReference>
<proteinExistence type="predicted"/>
<dbReference type="GO" id="GO:0005975">
    <property type="term" value="P:carbohydrate metabolic process"/>
    <property type="evidence" value="ECO:0007669"/>
    <property type="project" value="InterPro"/>
</dbReference>
<protein>
    <submittedName>
        <fullName evidence="1">Family 1 glycosylhydrolase</fullName>
    </submittedName>
</protein>
<dbReference type="InterPro" id="IPR017853">
    <property type="entry name" value="GH"/>
</dbReference>
<dbReference type="PANTHER" id="PTHR12631">
    <property type="entry name" value="ALPHA-L-IDURONIDASE"/>
    <property type="match status" value="1"/>
</dbReference>
<dbReference type="InterPro" id="IPR051923">
    <property type="entry name" value="Glycosyl_Hydrolase_39"/>
</dbReference>
<keyword evidence="2" id="KW-1185">Reference proteome</keyword>
<organism evidence="1 2">
    <name type="scientific">Paenibacillus silvestris</name>
    <dbReference type="NCBI Taxonomy" id="2606219"/>
    <lineage>
        <taxon>Bacteria</taxon>
        <taxon>Bacillati</taxon>
        <taxon>Bacillota</taxon>
        <taxon>Bacilli</taxon>
        <taxon>Bacillales</taxon>
        <taxon>Paenibacillaceae</taxon>
        <taxon>Paenibacillus</taxon>
    </lineage>
</organism>
<evidence type="ECO:0000313" key="2">
    <source>
        <dbReference type="Proteomes" id="UP000481087"/>
    </source>
</evidence>
<dbReference type="SUPFAM" id="SSF51445">
    <property type="entry name" value="(Trans)glycosidases"/>
    <property type="match status" value="1"/>
</dbReference>
<sequence>MGKLHPWVWAVGIENTFIGQTARGERVLDEFEITQHYQFWEEDLDRVRASGATMIRYGVPWYRIETSKGVFDWSWTDKVMAYFDRHRELVPIIDLMHYGTPLWLKNEFMNAEYPQLVARYAKAFAERYKGITSYYTPLNEPFVNAEWCGWSGTWPPYLTGLLGFGLLMNQLCKGIILTVQHLKQVDPDAVMVHVEASKKYIAADESYIEETHLWNEIRFIMWELIQGRIQQGHPLYTWVLDHHFSHHDLEWYAENRIDLDIVGVNYYPQFSLNVIGKETAEQGQIPRAVMGSAKDMIDIARDLYQRYKKPIFITETSYNGSVEQRVSWLEELIRASWKMNEEGIELYGVTWFPFLDMVDWPYRTNGLSFQENLATFGLYSLEEKPDGTIHRVKNAAGERFEEELRKKSVFI</sequence>
<dbReference type="AlphaFoldDB" id="A0A6L8UVF8"/>
<dbReference type="GO" id="GO:0004553">
    <property type="term" value="F:hydrolase activity, hydrolyzing O-glycosyl compounds"/>
    <property type="evidence" value="ECO:0007669"/>
    <property type="project" value="InterPro"/>
</dbReference>
<dbReference type="Gene3D" id="3.20.20.80">
    <property type="entry name" value="Glycosidases"/>
    <property type="match status" value="1"/>
</dbReference>
<reference evidence="1 2" key="1">
    <citation type="submission" date="2019-12" db="EMBL/GenBank/DDBJ databases">
        <title>Paenibacillus sp. nov. sp. isolated from soil.</title>
        <authorList>
            <person name="Kim J."/>
            <person name="Jeong S.E."/>
            <person name="Jung H.S."/>
            <person name="Jeon C.O."/>
        </authorList>
    </citation>
    <scope>NUCLEOTIDE SEQUENCE [LARGE SCALE GENOMIC DNA]</scope>
    <source>
        <strain evidence="1 2">5J-6</strain>
    </source>
</reference>